<proteinExistence type="predicted"/>
<keyword evidence="1" id="KW-0812">Transmembrane</keyword>
<feature type="transmembrane region" description="Helical" evidence="1">
    <location>
        <begin position="12"/>
        <end position="34"/>
    </location>
</feature>
<organism evidence="2 3">
    <name type="scientific">Gardnerella vaginalis</name>
    <dbReference type="NCBI Taxonomy" id="2702"/>
    <lineage>
        <taxon>Bacteria</taxon>
        <taxon>Bacillati</taxon>
        <taxon>Actinomycetota</taxon>
        <taxon>Actinomycetes</taxon>
        <taxon>Bifidobacteriales</taxon>
        <taxon>Bifidobacteriaceae</taxon>
        <taxon>Gardnerella</taxon>
    </lineage>
</organism>
<feature type="transmembrane region" description="Helical" evidence="1">
    <location>
        <begin position="109"/>
        <end position="128"/>
    </location>
</feature>
<reference evidence="2 3" key="1">
    <citation type="submission" date="2016-01" db="EMBL/GenBank/DDBJ databases">
        <authorList>
            <person name="Oliw E.H."/>
        </authorList>
    </citation>
    <scope>NUCLEOTIDE SEQUENCE [LARGE SCALE GENOMIC DNA]</scope>
    <source>
        <strain evidence="2 3">PSS_7772B</strain>
    </source>
</reference>
<evidence type="ECO:0000313" key="3">
    <source>
        <dbReference type="Proteomes" id="UP000070687"/>
    </source>
</evidence>
<protein>
    <recommendedName>
        <fullName evidence="4">Alcohol dehydrogenase</fullName>
    </recommendedName>
</protein>
<evidence type="ECO:0000313" key="2">
    <source>
        <dbReference type="EMBL" id="KXA19233.1"/>
    </source>
</evidence>
<feature type="transmembrane region" description="Helical" evidence="1">
    <location>
        <begin position="40"/>
        <end position="60"/>
    </location>
</feature>
<dbReference type="OrthoDB" id="3238162at2"/>
<dbReference type="EMBL" id="LRQB01000074">
    <property type="protein sequence ID" value="KXA19233.1"/>
    <property type="molecule type" value="Genomic_DNA"/>
</dbReference>
<dbReference type="Proteomes" id="UP000070687">
    <property type="component" value="Unassembled WGS sequence"/>
</dbReference>
<evidence type="ECO:0000256" key="1">
    <source>
        <dbReference type="SAM" id="Phobius"/>
    </source>
</evidence>
<name>A0A133NSH0_GARVA</name>
<accession>A0A133NSH0</accession>
<keyword evidence="1" id="KW-0472">Membrane</keyword>
<keyword evidence="1" id="KW-1133">Transmembrane helix</keyword>
<comment type="caution">
    <text evidence="2">The sequence shown here is derived from an EMBL/GenBank/DDBJ whole genome shotgun (WGS) entry which is preliminary data.</text>
</comment>
<gene>
    <name evidence="2" type="ORF">HMPREF3208_01117</name>
</gene>
<dbReference type="PATRIC" id="fig|2702.100.peg.1105"/>
<sequence length="139" mass="15309">MMSAKPWSHRLPWWGRCATTCVSAVLCALIGTFVHRAGAMYNMPYGFAIAIMLLLLSAWCARSRSGWLGLFVHAILFTVVAWILALGFIGSAVLVPVGFTIPLPWCAQYVGYLWLYGVLVAHVVLLCMPQKFFVISGAQ</sequence>
<feature type="transmembrane region" description="Helical" evidence="1">
    <location>
        <begin position="67"/>
        <end position="89"/>
    </location>
</feature>
<dbReference type="AlphaFoldDB" id="A0A133NSH0"/>
<evidence type="ECO:0008006" key="4">
    <source>
        <dbReference type="Google" id="ProtNLM"/>
    </source>
</evidence>